<protein>
    <recommendedName>
        <fullName evidence="3">Transposase domain-containing protein</fullName>
    </recommendedName>
</protein>
<evidence type="ECO:0000313" key="2">
    <source>
        <dbReference type="Proteomes" id="UP000027222"/>
    </source>
</evidence>
<gene>
    <name evidence="1" type="ORF">GALMADRAFT_47123</name>
</gene>
<name>A0A067SA30_GALM3</name>
<dbReference type="HOGENOM" id="CLU_078867_1_0_1"/>
<evidence type="ECO:0008006" key="3">
    <source>
        <dbReference type="Google" id="ProtNLM"/>
    </source>
</evidence>
<feature type="non-terminal residue" evidence="1">
    <location>
        <position position="189"/>
    </location>
</feature>
<dbReference type="STRING" id="685588.A0A067SA30"/>
<organism evidence="1 2">
    <name type="scientific">Galerina marginata (strain CBS 339.88)</name>
    <dbReference type="NCBI Taxonomy" id="685588"/>
    <lineage>
        <taxon>Eukaryota</taxon>
        <taxon>Fungi</taxon>
        <taxon>Dikarya</taxon>
        <taxon>Basidiomycota</taxon>
        <taxon>Agaricomycotina</taxon>
        <taxon>Agaricomycetes</taxon>
        <taxon>Agaricomycetidae</taxon>
        <taxon>Agaricales</taxon>
        <taxon>Agaricineae</taxon>
        <taxon>Strophariaceae</taxon>
        <taxon>Galerina</taxon>
    </lineage>
</organism>
<feature type="non-terminal residue" evidence="1">
    <location>
        <position position="1"/>
    </location>
</feature>
<dbReference type="AlphaFoldDB" id="A0A067SA30"/>
<evidence type="ECO:0000313" key="1">
    <source>
        <dbReference type="EMBL" id="KDR67755.1"/>
    </source>
</evidence>
<dbReference type="Proteomes" id="UP000027222">
    <property type="component" value="Unassembled WGS sequence"/>
</dbReference>
<reference evidence="2" key="1">
    <citation type="journal article" date="2014" name="Proc. Natl. Acad. Sci. U.S.A.">
        <title>Extensive sampling of basidiomycete genomes demonstrates inadequacy of the white-rot/brown-rot paradigm for wood decay fungi.</title>
        <authorList>
            <person name="Riley R."/>
            <person name="Salamov A.A."/>
            <person name="Brown D.W."/>
            <person name="Nagy L.G."/>
            <person name="Floudas D."/>
            <person name="Held B.W."/>
            <person name="Levasseur A."/>
            <person name="Lombard V."/>
            <person name="Morin E."/>
            <person name="Otillar R."/>
            <person name="Lindquist E.A."/>
            <person name="Sun H."/>
            <person name="LaButti K.M."/>
            <person name="Schmutz J."/>
            <person name="Jabbour D."/>
            <person name="Luo H."/>
            <person name="Baker S.E."/>
            <person name="Pisabarro A.G."/>
            <person name="Walton J.D."/>
            <person name="Blanchette R.A."/>
            <person name="Henrissat B."/>
            <person name="Martin F."/>
            <person name="Cullen D."/>
            <person name="Hibbett D.S."/>
            <person name="Grigoriev I.V."/>
        </authorList>
    </citation>
    <scope>NUCLEOTIDE SEQUENCE [LARGE SCALE GENOMIC DNA]</scope>
    <source>
        <strain evidence="2">CBS 339.88</strain>
    </source>
</reference>
<proteinExistence type="predicted"/>
<keyword evidence="2" id="KW-1185">Reference proteome</keyword>
<dbReference type="OrthoDB" id="3039677at2759"/>
<sequence>IAMICLSLPPHLRTLEENIYLAGVIPGPREPSLDAVNHFLLPLIDDLVVAYEPGIYLTRTHDYPSGRTSKSTLIPVICDTMASKKVTGNCGHSATYFCSRCRLSRKDIDNLNVSSWPPGLSREQHEELANAWKATPSAAAQNSHLKAHGIRWSALLALPYWQPSQWTITEGMHILLLGVVPRHCRDLLG</sequence>
<dbReference type="EMBL" id="KL142412">
    <property type="protein sequence ID" value="KDR67755.1"/>
    <property type="molecule type" value="Genomic_DNA"/>
</dbReference>
<accession>A0A067SA30</accession>